<evidence type="ECO:0000313" key="2">
    <source>
        <dbReference type="EMBL" id="MBH8573048.1"/>
    </source>
</evidence>
<protein>
    <submittedName>
        <fullName evidence="2">Uncharacterized protein</fullName>
    </submittedName>
</protein>
<dbReference type="EMBL" id="JAECZA010000023">
    <property type="protein sequence ID" value="MBH8573048.1"/>
    <property type="molecule type" value="Genomic_DNA"/>
</dbReference>
<feature type="region of interest" description="Disordered" evidence="1">
    <location>
        <begin position="234"/>
        <end position="253"/>
    </location>
</feature>
<dbReference type="RefSeq" id="WP_214431863.1">
    <property type="nucleotide sequence ID" value="NZ_CAWPUQ010000119.1"/>
</dbReference>
<proteinExistence type="predicted"/>
<name>A0A8J7I2U3_9NOST</name>
<dbReference type="AlphaFoldDB" id="A0A8J7I2U3"/>
<feature type="compositionally biased region" description="Polar residues" evidence="1">
    <location>
        <begin position="239"/>
        <end position="253"/>
    </location>
</feature>
<evidence type="ECO:0000313" key="3">
    <source>
        <dbReference type="Proteomes" id="UP000662314"/>
    </source>
</evidence>
<comment type="caution">
    <text evidence="2">The sequence shown here is derived from an EMBL/GenBank/DDBJ whole genome shotgun (WGS) entry which is preliminary data.</text>
</comment>
<evidence type="ECO:0000256" key="1">
    <source>
        <dbReference type="SAM" id="MobiDB-lite"/>
    </source>
</evidence>
<sequence>METIKINNSVFLIPPSQPKLQANCAKEYGQFLLDCPPKLTILEAQQGGYLKGNKADFAIAISRPDRLLTINENFTNEPFTELWVIPVAGELKNQFKGPASMLLSFLMHRRSKDSFAGLYNHFAHRAFQQWCEEGMPGDAKEFCYGAIASVLKNYIFCAEFQKVEGALGTYWFIQWSYRNPQSDFEKDALEAAEIIRSGAESGATLHWVRNETYERWADNAIAAAPALPAVSEAEARASLQPQNQQVLPQSKRR</sequence>
<organism evidence="2 3">
    <name type="scientific">Dendronalium phyllosphericum CENA369</name>
    <dbReference type="NCBI Taxonomy" id="1725256"/>
    <lineage>
        <taxon>Bacteria</taxon>
        <taxon>Bacillati</taxon>
        <taxon>Cyanobacteriota</taxon>
        <taxon>Cyanophyceae</taxon>
        <taxon>Nostocales</taxon>
        <taxon>Nostocaceae</taxon>
        <taxon>Dendronalium</taxon>
        <taxon>Dendronalium phyllosphericum</taxon>
    </lineage>
</organism>
<keyword evidence="3" id="KW-1185">Reference proteome</keyword>
<accession>A0A8J7I2U3</accession>
<reference evidence="2 3" key="1">
    <citation type="journal article" date="2021" name="Int. J. Syst. Evol. Microbiol.">
        <title>Amazonocrinis nigriterrae gen. nov., sp. nov., Atlanticothrix silvestris gen. nov., sp. nov. and Dendronalium phyllosphericum gen. nov., sp. nov., nostocacean cyanobacteria from Brazilian environments.</title>
        <authorList>
            <person name="Alvarenga D.O."/>
            <person name="Andreote A.P.D."/>
            <person name="Branco L.H.Z."/>
            <person name="Delbaje E."/>
            <person name="Cruz R.B."/>
            <person name="Varani A.M."/>
            <person name="Fiore M.F."/>
        </authorList>
    </citation>
    <scope>NUCLEOTIDE SEQUENCE [LARGE SCALE GENOMIC DNA]</scope>
    <source>
        <strain evidence="2 3">CENA369</strain>
    </source>
</reference>
<gene>
    <name evidence="2" type="ORF">I8752_08475</name>
</gene>
<dbReference type="Proteomes" id="UP000662314">
    <property type="component" value="Unassembled WGS sequence"/>
</dbReference>